<dbReference type="GO" id="GO:0003677">
    <property type="term" value="F:DNA binding"/>
    <property type="evidence" value="ECO:0007669"/>
    <property type="project" value="InterPro"/>
</dbReference>
<name>A0AA35REP1_GEOBA</name>
<dbReference type="InterPro" id="IPR005559">
    <property type="entry name" value="CG-1_dom"/>
</dbReference>
<sequence length="90" mass="10326">MEVSSRNVSEAPSSAPATSNLFQGYQMQIGEGESALSWQLSSGLTWRKKIWPRVAYPRSLHRWNTVEEILSYLISFESHKQWITTEVPVK</sequence>
<organism evidence="2 3">
    <name type="scientific">Geodia barretti</name>
    <name type="common">Barrett's horny sponge</name>
    <dbReference type="NCBI Taxonomy" id="519541"/>
    <lineage>
        <taxon>Eukaryota</taxon>
        <taxon>Metazoa</taxon>
        <taxon>Porifera</taxon>
        <taxon>Demospongiae</taxon>
        <taxon>Heteroscleromorpha</taxon>
        <taxon>Tetractinellida</taxon>
        <taxon>Astrophorina</taxon>
        <taxon>Geodiidae</taxon>
        <taxon>Geodia</taxon>
    </lineage>
</organism>
<gene>
    <name evidence="2" type="ORF">GBAR_LOCUS6086</name>
</gene>
<evidence type="ECO:0000313" key="3">
    <source>
        <dbReference type="Proteomes" id="UP001174909"/>
    </source>
</evidence>
<protein>
    <recommendedName>
        <fullName evidence="1">CG-1 domain-containing protein</fullName>
    </recommendedName>
</protein>
<evidence type="ECO:0000313" key="2">
    <source>
        <dbReference type="EMBL" id="CAI8008976.1"/>
    </source>
</evidence>
<dbReference type="AlphaFoldDB" id="A0AA35REP1"/>
<keyword evidence="3" id="KW-1185">Reference proteome</keyword>
<dbReference type="EMBL" id="CASHTH010000912">
    <property type="protein sequence ID" value="CAI8008976.1"/>
    <property type="molecule type" value="Genomic_DNA"/>
</dbReference>
<dbReference type="Proteomes" id="UP001174909">
    <property type="component" value="Unassembled WGS sequence"/>
</dbReference>
<proteinExistence type="predicted"/>
<feature type="domain" description="CG-1" evidence="1">
    <location>
        <begin position="52"/>
        <end position="90"/>
    </location>
</feature>
<comment type="caution">
    <text evidence="2">The sequence shown here is derived from an EMBL/GenBank/DDBJ whole genome shotgun (WGS) entry which is preliminary data.</text>
</comment>
<accession>A0AA35REP1</accession>
<reference evidence="2" key="1">
    <citation type="submission" date="2023-03" db="EMBL/GenBank/DDBJ databases">
        <authorList>
            <person name="Steffen K."/>
            <person name="Cardenas P."/>
        </authorList>
    </citation>
    <scope>NUCLEOTIDE SEQUENCE</scope>
</reference>
<dbReference type="PROSITE" id="PS51437">
    <property type="entry name" value="CG_1"/>
    <property type="match status" value="1"/>
</dbReference>
<evidence type="ECO:0000259" key="1">
    <source>
        <dbReference type="PROSITE" id="PS51437"/>
    </source>
</evidence>